<evidence type="ECO:0000256" key="6">
    <source>
        <dbReference type="ARBA" id="ARBA00023136"/>
    </source>
</evidence>
<protein>
    <submittedName>
        <fullName evidence="11">Phosphorelay sensor kinase</fullName>
    </submittedName>
</protein>
<dbReference type="Gene3D" id="2.60.40.150">
    <property type="entry name" value="C2 domain"/>
    <property type="match status" value="1"/>
</dbReference>
<feature type="region of interest" description="Disordered" evidence="7">
    <location>
        <begin position="1"/>
        <end position="58"/>
    </location>
</feature>
<dbReference type="Gene3D" id="2.60.120.10">
    <property type="entry name" value="Jelly Rolls"/>
    <property type="match status" value="1"/>
</dbReference>
<feature type="region of interest" description="Disordered" evidence="7">
    <location>
        <begin position="764"/>
        <end position="794"/>
    </location>
</feature>
<dbReference type="InterPro" id="IPR014710">
    <property type="entry name" value="RmlC-like_jellyroll"/>
</dbReference>
<evidence type="ECO:0000256" key="5">
    <source>
        <dbReference type="ARBA" id="ARBA00023065"/>
    </source>
</evidence>
<dbReference type="Pfam" id="PF00027">
    <property type="entry name" value="cNMP_binding"/>
    <property type="match status" value="1"/>
</dbReference>
<feature type="domain" description="C2" evidence="9">
    <location>
        <begin position="51"/>
        <end position="170"/>
    </location>
</feature>
<evidence type="ECO:0000256" key="7">
    <source>
        <dbReference type="SAM" id="MobiDB-lite"/>
    </source>
</evidence>
<keyword evidence="4 8" id="KW-1133">Transmembrane helix</keyword>
<dbReference type="CDD" id="cd00038">
    <property type="entry name" value="CAP_ED"/>
    <property type="match status" value="1"/>
</dbReference>
<dbReference type="PROSITE" id="PS00888">
    <property type="entry name" value="CNMP_BINDING_1"/>
    <property type="match status" value="1"/>
</dbReference>
<keyword evidence="11" id="KW-0418">Kinase</keyword>
<evidence type="ECO:0000256" key="1">
    <source>
        <dbReference type="ARBA" id="ARBA00004141"/>
    </source>
</evidence>
<gene>
    <name evidence="11" type="ORF">SO694_001010120</name>
</gene>
<reference evidence="11 12" key="1">
    <citation type="submission" date="2024-03" db="EMBL/GenBank/DDBJ databases">
        <title>Aureococcus anophagefferens CCMP1851 and Kratosvirus quantuckense: Draft genome of a second virus-susceptible host strain in the model system.</title>
        <authorList>
            <person name="Chase E."/>
            <person name="Truchon A.R."/>
            <person name="Schepens W."/>
            <person name="Wilhelm S.W."/>
        </authorList>
    </citation>
    <scope>NUCLEOTIDE SEQUENCE [LARGE SCALE GENOMIC DNA]</scope>
    <source>
        <strain evidence="11 12">CCMP1851</strain>
    </source>
</reference>
<dbReference type="PROSITE" id="PS50042">
    <property type="entry name" value="CNMP_BINDING_3"/>
    <property type="match status" value="1"/>
</dbReference>
<organism evidence="11 12">
    <name type="scientific">Aureococcus anophagefferens</name>
    <name type="common">Harmful bloom alga</name>
    <dbReference type="NCBI Taxonomy" id="44056"/>
    <lineage>
        <taxon>Eukaryota</taxon>
        <taxon>Sar</taxon>
        <taxon>Stramenopiles</taxon>
        <taxon>Ochrophyta</taxon>
        <taxon>Pelagophyceae</taxon>
        <taxon>Pelagomonadales</taxon>
        <taxon>Pelagomonadaceae</taxon>
        <taxon>Aureococcus</taxon>
    </lineage>
</organism>
<comment type="caution">
    <text evidence="11">The sequence shown here is derived from an EMBL/GenBank/DDBJ whole genome shotgun (WGS) entry which is preliminary data.</text>
</comment>
<keyword evidence="12" id="KW-1185">Reference proteome</keyword>
<evidence type="ECO:0000256" key="3">
    <source>
        <dbReference type="ARBA" id="ARBA00022692"/>
    </source>
</evidence>
<dbReference type="SMART" id="SM00239">
    <property type="entry name" value="C2"/>
    <property type="match status" value="1"/>
</dbReference>
<dbReference type="SUPFAM" id="SSF81324">
    <property type="entry name" value="Voltage-gated potassium channels"/>
    <property type="match status" value="1"/>
</dbReference>
<dbReference type="Proteomes" id="UP001363151">
    <property type="component" value="Unassembled WGS sequence"/>
</dbReference>
<feature type="domain" description="Cyclic nucleotide-binding" evidence="10">
    <location>
        <begin position="606"/>
        <end position="703"/>
    </location>
</feature>
<feature type="transmembrane region" description="Helical" evidence="8">
    <location>
        <begin position="504"/>
        <end position="527"/>
    </location>
</feature>
<feature type="transmembrane region" description="Helical" evidence="8">
    <location>
        <begin position="425"/>
        <end position="446"/>
    </location>
</feature>
<dbReference type="InterPro" id="IPR035892">
    <property type="entry name" value="C2_domain_sf"/>
</dbReference>
<dbReference type="SUPFAM" id="SSF49562">
    <property type="entry name" value="C2 domain (Calcium/lipid-binding domain, CaLB)"/>
    <property type="match status" value="1"/>
</dbReference>
<evidence type="ECO:0000313" key="12">
    <source>
        <dbReference type="Proteomes" id="UP001363151"/>
    </source>
</evidence>
<dbReference type="EMBL" id="JBBJCI010000356">
    <property type="protein sequence ID" value="KAK7233740.1"/>
    <property type="molecule type" value="Genomic_DNA"/>
</dbReference>
<dbReference type="InterPro" id="IPR000008">
    <property type="entry name" value="C2_dom"/>
</dbReference>
<keyword evidence="5" id="KW-0406">Ion transport</keyword>
<dbReference type="PANTHER" id="PTHR10217:SF435">
    <property type="entry name" value="POTASSIUM VOLTAGE-GATED CHANNEL PROTEIN EAG"/>
    <property type="match status" value="1"/>
</dbReference>
<dbReference type="Pfam" id="PF00520">
    <property type="entry name" value="Ion_trans"/>
    <property type="match status" value="1"/>
</dbReference>
<keyword evidence="11" id="KW-0808">Transferase</keyword>
<dbReference type="SUPFAM" id="SSF51206">
    <property type="entry name" value="cAMP-binding domain-like"/>
    <property type="match status" value="1"/>
</dbReference>
<evidence type="ECO:0000256" key="2">
    <source>
        <dbReference type="ARBA" id="ARBA00022448"/>
    </source>
</evidence>
<dbReference type="InterPro" id="IPR000595">
    <property type="entry name" value="cNMP-bd_dom"/>
</dbReference>
<comment type="subcellular location">
    <subcellularLocation>
        <location evidence="1">Membrane</location>
        <topology evidence="1">Multi-pass membrane protein</topology>
    </subcellularLocation>
</comment>
<evidence type="ECO:0000313" key="11">
    <source>
        <dbReference type="EMBL" id="KAK7233740.1"/>
    </source>
</evidence>
<dbReference type="GO" id="GO:0016301">
    <property type="term" value="F:kinase activity"/>
    <property type="evidence" value="ECO:0007669"/>
    <property type="project" value="UniProtKB-KW"/>
</dbReference>
<dbReference type="InterPro" id="IPR018488">
    <property type="entry name" value="cNMP-bd_CS"/>
</dbReference>
<dbReference type="CDD" id="cd00030">
    <property type="entry name" value="C2"/>
    <property type="match status" value="1"/>
</dbReference>
<dbReference type="InterPro" id="IPR018490">
    <property type="entry name" value="cNMP-bd_dom_sf"/>
</dbReference>
<feature type="transmembrane region" description="Helical" evidence="8">
    <location>
        <begin position="282"/>
        <end position="301"/>
    </location>
</feature>
<keyword evidence="2" id="KW-0813">Transport</keyword>
<feature type="compositionally biased region" description="Basic and acidic residues" evidence="7">
    <location>
        <begin position="1"/>
        <end position="12"/>
    </location>
</feature>
<evidence type="ECO:0000259" key="10">
    <source>
        <dbReference type="PROSITE" id="PS50042"/>
    </source>
</evidence>
<dbReference type="PANTHER" id="PTHR10217">
    <property type="entry name" value="VOLTAGE AND LIGAND GATED POTASSIUM CHANNEL"/>
    <property type="match status" value="1"/>
</dbReference>
<accession>A0ABR1FN01</accession>
<evidence type="ECO:0000256" key="4">
    <source>
        <dbReference type="ARBA" id="ARBA00022989"/>
    </source>
</evidence>
<dbReference type="InterPro" id="IPR050818">
    <property type="entry name" value="KCNH_animal-type"/>
</dbReference>
<dbReference type="PROSITE" id="PS50004">
    <property type="entry name" value="C2"/>
    <property type="match status" value="1"/>
</dbReference>
<keyword evidence="6 8" id="KW-0472">Membrane</keyword>
<evidence type="ECO:0000256" key="8">
    <source>
        <dbReference type="SAM" id="Phobius"/>
    </source>
</evidence>
<proteinExistence type="predicted"/>
<feature type="compositionally biased region" description="Basic and acidic residues" evidence="7">
    <location>
        <begin position="764"/>
        <end position="773"/>
    </location>
</feature>
<sequence>MGDDSPTREDLPRRRRSSAPTISIVPTFERAATIGVEPPRDGERTGPHRDGPGLEQRAVDTTAEKLRRREWFVHVGGATNLPSQDWNGRSDPYCKVHVDGELVAKTRRIKGTCHPCWSQAFCLGNVTAATEIRLTVWDADLMGSDDLLGAVVMKGADVWTANQEVVDLPLLTETGDRQSTKSGQTVVGVAVVEGKHLPRCEAYWKLRKPIMQAAGATAGTVVRPWFVVTPGDLAASGWDVLLSFAMMYAAIITPFEVGVTRYHERPVGELHHLPRLFNATNWIVYAIFVLDTCVQFVLAYFEDTVRMWVFEPQFIVERYVKSHFLIDALSILPWRVICAFLSSQNSGLGTRARRYSRALRCALRLIELARTSRVPRLVKRLRERGGETNDANRRTCAWWGAAPSRFFSYLLTHGVGRMRNSSLTLLKFGIISLVSLHWVACVWALLPTLQHERHGWTGDPDSTHLAGRGDRPLALYVQSFEYAITTMVMDQARAQPTNTFEQGVWLVVALVMGALYAYIIGVISAVVTNMDPATTEFNAISDLLDSYMRELGLDEETADRARRYLTATELHFRQDYYRKLLAMLSPELRGVFAQQLCGVWVHQIWFFNCPDINERARFVTAVALHLKVSAFNRMECIVRVGERADAMYIVRRGIVGVRGVPFSCGKFFGEEMIRDGQWRDYSAICATFSDLHVLHKEDLRAILAESRFPRTRSMIRLRVLYMTFQRHIKLVVKAARMRPGYVRPSPDERSKYVARLKELGMMRIPPPEKRDAFPRSSLDDAPSDDEAGAKRAPKLAPLDGAFSATYHDAEAAARAQLREPPRPIDFPKMRKIRTLHKEGSNAFHEELRTAHGIDAKDLDGSQVRADTDAFQSVCEPERDGGAVTRREVEELLVDLERRLKGEAPATSTSPVTALSDSPRRTAAAVDFEIADLRRKLEELEQARDRLSREDMSGGAVRRLSMVGNA</sequence>
<dbReference type="Pfam" id="PF00168">
    <property type="entry name" value="C2"/>
    <property type="match status" value="1"/>
</dbReference>
<feature type="region of interest" description="Disordered" evidence="7">
    <location>
        <begin position="945"/>
        <end position="965"/>
    </location>
</feature>
<dbReference type="Gene3D" id="1.10.287.70">
    <property type="match status" value="1"/>
</dbReference>
<dbReference type="InterPro" id="IPR005821">
    <property type="entry name" value="Ion_trans_dom"/>
</dbReference>
<feature type="compositionally biased region" description="Basic and acidic residues" evidence="7">
    <location>
        <begin position="38"/>
        <end position="52"/>
    </location>
</feature>
<evidence type="ECO:0000259" key="9">
    <source>
        <dbReference type="PROSITE" id="PS50004"/>
    </source>
</evidence>
<keyword evidence="3 8" id="KW-0812">Transmembrane</keyword>
<name>A0ABR1FN01_AURAN</name>